<proteinExistence type="predicted"/>
<protein>
    <submittedName>
        <fullName evidence="1">Uncharacterized protein</fullName>
    </submittedName>
</protein>
<dbReference type="KEGG" id="abas:ACPOL_6304"/>
<sequence length="60" mass="6650">MVAGKMPPSFWVMLDESLAEGTHEFAESVNDGPWGAAWSANAFLRWSESTGWTRSRADAF</sequence>
<reference evidence="1 2" key="1">
    <citation type="journal article" date="2018" name="Front. Microbiol.">
        <title>Hydrolytic Capabilities as a Key to Environmental Success: Chitinolytic and Cellulolytic Acidobacteria From Acidic Sub-arctic Soils and Boreal Peatlands.</title>
        <authorList>
            <person name="Belova S.E."/>
            <person name="Ravin N.V."/>
            <person name="Pankratov T.A."/>
            <person name="Rakitin A.L."/>
            <person name="Ivanova A.A."/>
            <person name="Beletsky A.V."/>
            <person name="Mardanov A.V."/>
            <person name="Sinninghe Damste J.S."/>
            <person name="Dedysh S.N."/>
        </authorList>
    </citation>
    <scope>NUCLEOTIDE SEQUENCE [LARGE SCALE GENOMIC DNA]</scope>
    <source>
        <strain evidence="1 2">SBC82</strain>
    </source>
</reference>
<dbReference type="Proteomes" id="UP000253606">
    <property type="component" value="Chromosome"/>
</dbReference>
<organism evidence="1 2">
    <name type="scientific">Acidisarcina polymorpha</name>
    <dbReference type="NCBI Taxonomy" id="2211140"/>
    <lineage>
        <taxon>Bacteria</taxon>
        <taxon>Pseudomonadati</taxon>
        <taxon>Acidobacteriota</taxon>
        <taxon>Terriglobia</taxon>
        <taxon>Terriglobales</taxon>
        <taxon>Acidobacteriaceae</taxon>
        <taxon>Acidisarcina</taxon>
    </lineage>
</organism>
<accession>A0A2Z5G982</accession>
<keyword evidence="2" id="KW-1185">Reference proteome</keyword>
<evidence type="ECO:0000313" key="2">
    <source>
        <dbReference type="Proteomes" id="UP000253606"/>
    </source>
</evidence>
<dbReference type="EMBL" id="CP030840">
    <property type="protein sequence ID" value="AXC15540.1"/>
    <property type="molecule type" value="Genomic_DNA"/>
</dbReference>
<evidence type="ECO:0000313" key="1">
    <source>
        <dbReference type="EMBL" id="AXC15540.1"/>
    </source>
</evidence>
<name>A0A2Z5G982_9BACT</name>
<dbReference type="AlphaFoldDB" id="A0A2Z5G982"/>
<gene>
    <name evidence="1" type="ORF">ACPOL_6304</name>
</gene>